<evidence type="ECO:0000313" key="1">
    <source>
        <dbReference type="EMBL" id="GIY88696.1"/>
    </source>
</evidence>
<keyword evidence="2" id="KW-1185">Reference proteome</keyword>
<accession>A0AAV4X3V7</accession>
<dbReference type="EMBL" id="BPLR01017094">
    <property type="protein sequence ID" value="GIY88696.1"/>
    <property type="molecule type" value="Genomic_DNA"/>
</dbReference>
<organism evidence="1 2">
    <name type="scientific">Caerostris extrusa</name>
    <name type="common">Bark spider</name>
    <name type="synonym">Caerostris bankana</name>
    <dbReference type="NCBI Taxonomy" id="172846"/>
    <lineage>
        <taxon>Eukaryota</taxon>
        <taxon>Metazoa</taxon>
        <taxon>Ecdysozoa</taxon>
        <taxon>Arthropoda</taxon>
        <taxon>Chelicerata</taxon>
        <taxon>Arachnida</taxon>
        <taxon>Araneae</taxon>
        <taxon>Araneomorphae</taxon>
        <taxon>Entelegynae</taxon>
        <taxon>Araneoidea</taxon>
        <taxon>Araneidae</taxon>
        <taxon>Caerostris</taxon>
    </lineage>
</organism>
<gene>
    <name evidence="1" type="ORF">CEXT_737051</name>
</gene>
<name>A0AAV4X3V7_CAEEX</name>
<reference evidence="1 2" key="1">
    <citation type="submission" date="2021-06" db="EMBL/GenBank/DDBJ databases">
        <title>Caerostris extrusa draft genome.</title>
        <authorList>
            <person name="Kono N."/>
            <person name="Arakawa K."/>
        </authorList>
    </citation>
    <scope>NUCLEOTIDE SEQUENCE [LARGE SCALE GENOMIC DNA]</scope>
</reference>
<comment type="caution">
    <text evidence="1">The sequence shown here is derived from an EMBL/GenBank/DDBJ whole genome shotgun (WGS) entry which is preliminary data.</text>
</comment>
<proteinExistence type="predicted"/>
<sequence length="92" mass="10945">MVLSVYAKGLNEKHTKDFSYRFAFPPRFTEEHFPIPTPRVLHHVQIIKENTARDNLRHKIHFWNTVFHISKKGKPNRPLKPLFKVTQRTARG</sequence>
<dbReference type="Proteomes" id="UP001054945">
    <property type="component" value="Unassembled WGS sequence"/>
</dbReference>
<protein>
    <submittedName>
        <fullName evidence="1">Uncharacterized protein</fullName>
    </submittedName>
</protein>
<dbReference type="AlphaFoldDB" id="A0AAV4X3V7"/>
<evidence type="ECO:0000313" key="2">
    <source>
        <dbReference type="Proteomes" id="UP001054945"/>
    </source>
</evidence>